<feature type="compositionally biased region" description="Acidic residues" evidence="2">
    <location>
        <begin position="311"/>
        <end position="322"/>
    </location>
</feature>
<keyword evidence="3" id="KW-1133">Transmembrane helix</keyword>
<feature type="compositionally biased region" description="Basic and acidic residues" evidence="2">
    <location>
        <begin position="2256"/>
        <end position="2270"/>
    </location>
</feature>
<feature type="compositionally biased region" description="Acidic residues" evidence="2">
    <location>
        <begin position="2392"/>
        <end position="2405"/>
    </location>
</feature>
<feature type="compositionally biased region" description="Basic and acidic residues" evidence="2">
    <location>
        <begin position="1101"/>
        <end position="1144"/>
    </location>
</feature>
<reference evidence="6" key="2">
    <citation type="submission" date="2025-04" db="UniProtKB">
        <authorList>
            <consortium name="RefSeq"/>
        </authorList>
    </citation>
    <scope>IDENTIFICATION</scope>
    <source>
        <strain evidence="6">Aabys</strain>
    </source>
</reference>
<sequence>MERDQTPVRAKSQEKETHTTEGMGLVTPSYHTATSLTRFLICMAPVMVSLPGSNEISIDQPAILQVLSPINATEEKKEANNNNVNSKPSFERKQDANECPVNVSPKSSKDFVFETHNDENVNDDANSSVKSLVSSSSTENLAKTIIIKETAPTTAKVTKAEEKQETTSHNSNPTPHIPSKNEEKSETIESEISDKQSKLEQKEKEIEEVIVPTTSAHQKATPNGEKPEAKVTKAEETTSHNSNTTPHIPTQNEEKSETKKELPEKQSKLEQKEKETEELIVPTTSAPQKATPSNGEKPEDSLDSKTPANESEFDQEEKETEEIFISSVPPSPSEDNVLDIESHLIETLNEATVHKESVGIKELPPAEEELKVGCSKIETDVNVRSVIEVEPAEVVSKQPVEQILETKALLQAAQIEENETPYLNGDSGVHVNKADIEEVAQQLLQDIEEEVVKAFAENNFKINEPQQKVEDENSNEKTENTKVVEAAKKTETASTETKNSTSLNPFEEEEDEDQLDGAQLRSESQLSQVVDQQLSEVTSILDSQTKEAAAAAATATSSCLKPPSSEPHLKLVTVPTPQTASEEEERKLFIESLPPLQDPAATSDAEKLALDCKKEYYQSLKKYLIQTATDRPPVPLQTYRWEDLRRAKERGGYPWTHLYNRPLGPDEEPEIVLMLRKSQEIRFLSESPKSNKKVRIDDQVLIQETHPYLQELSEEEEEDEGHHSEHHLPRDGDHENHSLHSESFSCVSDSVLATAKAKAANRFSKVRRLFRRRRYGNRSNEDAQSLPDSFTSAASLQRSLEQVPASETTSQVEAATSPQEVHPIYEHPKGPRCFPIMKKLKSMADRQKKRLNIKRLHLGKDDKVAPAPGEEPKIINLKNSPKAQRSDIAHFEKQDSDDILEIEELDESPSRKRLGRQGEAEGEQGPSSSIVEPEEIIEIKDVVKPSSDAAEGEEVDAKKVEQAESESTTPPKKAPRLRREHVYEEIDQPDDTVMPAAEELKFILDATSVDALKQSLATQDSSAVKEVAASKNAIPLDRMGSSEEEVMGLPDRATPERKSNTLLAPISSIDSASSDEVGNKPQLQPVTEEEQEEEEAEAESEAAKESSHLKIESVKKEASPVPSEKKVVTFSHVEDEAEPHREDIELPAEQMEAAKEANKLKATVNDHEYEPIGMPSSDDKPSSEVKDQHPSESQMAGGEEPQKTAEDYQKEIEEQFFKPAAGKPTPQTELNVEADDEPLPDEAAAVDETGQPKSGAMKSFMASAQDRGRKMQIGLKTQAGKLRTKFKPTPKKSPSSSPKAKERRKFKAPEFSKMKMPDIKRPDMSKFKDFKRPEFTKFSKPDMSKFKLPEMSGIKLGRSKSFKETETTVHDEDMSLEPPTKKGVEATSPQKKLFDFNFGTYPRVLRKKKKPVEPESSFDTGTATEATSVIPSTTTQPSVESSSSPQGDRGPGPVRSRWADKFSDVSFNDSEGSRYRRYGSELESFDRESSLERRMREDLEDTVSEEPHEGADSMGLLGVAADNKEFAQFDEENRAIHEISNLRSREFKRRPIVHQDSDVRSEEDAVGWTEKEIEKNILLRKAELEAEASYHKYQTDDVGRHDTQSTASSGKKVVLEEISEDEFFLRKRGISQDNIEINQYIRNAFRQQGDDYDKPINGLQHVGQTREYVGDYDVPPPKPRRLHKVYQPQNDSQEFGSYGDNFSVSQNGSDYFSGSGNQPPRRPMRKSRSRSKYSMDSQDVRYMDEEYLREPSHENVSGVWNDLNVTGKENIPVRHEHHLQQEDNDGGDDISRPQPPRRQKRRRDTSMDKDSFMNGFGGRSVSNSYLQPTEDVIVYRTEHEYHHVPIATPDKYSDSLSANKSTSHYDLDEQGSRGAMSMGQDDEAIDVTDKYVIEMLENDGYAVVRKEQIPKPTPPARRKRYAHLPGDRYATMPNMRTKRSTPPPPDRPPPPRGYTPVSDVVMPTIRKSALSLDARPNYREDDYEEPGRPESPRNLQSGDIINKMKYRPLPPPPRPPREKRNRSTSKGSEATTKSPLDADEVDIVDGIEESEERHFEEVEASTQTDPLPDDFVCEEFEITDDMKIIEPRIIPKTIEEMLQEELEKELENVNHQVIDSEQLARGLQRFRESNQRSLSERSRASSQADRSKSQSRPQTPSAILVQSQSSTPVMKDNSEPMLEASLIVRPIDDLELEEEELRREGLLTDESQHSGLEEHKDDLRVPVSEASYAPSSTDIDEALGHLPSDQETQQTDEEVERTLQRYRDELDEIGRQLMETQTTSQEDIRESDREERSEKWEHSDREEPSEKWEHSDREEMLKEPWQLSDIEEMRSDLEEITSEREELKSDMEEITSEREEELKSDVEALSEREQEEELKSEKYEVEKSEKLPAEELAPEAAEEEEEEEIPFEKEFTPLATPSYRVETPTSPAPMPPPRRKSTTAIDSRYEAEEDEPLEETKEVAIMQTVAKTEEPVASATASGLPAHISELEVERLRVHALQAGQIMVSQLHGQQISSEEVECKSGNIVVKNIELPPGLIEDIVERVRQTERSQHLTVETQTSQQNSDNEPSPQREVVPPPKPPRLRDLEAKAKQSEAPIVAAAAVAVQNTDEQTQTEGETAPPSVAPVPPINVFPTAEYLQQLAPLAFYNLHRAQADMAEQTERTRHRRSVSPAHGGGEEAHKSADSSDETTTRRRRTRSTRTPSPDDPQSVTKAGRKFITACSLSLAKIINQLTDYVRGNEPKEGVEDATGVRNSQVPALAVLFIVITFCVLIFLMTGRSVHTHHWDYFNPPGHEGRPS</sequence>
<feature type="region of interest" description="Disordered" evidence="2">
    <location>
        <begin position="2124"/>
        <end position="2173"/>
    </location>
</feature>
<feature type="region of interest" description="Disordered" evidence="2">
    <location>
        <begin position="1778"/>
        <end position="1823"/>
    </location>
</feature>
<evidence type="ECO:0000256" key="3">
    <source>
        <dbReference type="SAM" id="Phobius"/>
    </source>
</evidence>
<feature type="compositionally biased region" description="Basic and acidic residues" evidence="2">
    <location>
        <begin position="2201"/>
        <end position="2220"/>
    </location>
</feature>
<dbReference type="RefSeq" id="XP_005179267.1">
    <property type="nucleotide sequence ID" value="XM_005179210.3"/>
</dbReference>
<keyword evidence="1" id="KW-0175">Coiled coil</keyword>
<feature type="region of interest" description="Disordered" evidence="2">
    <location>
        <begin position="1405"/>
        <end position="1513"/>
    </location>
</feature>
<evidence type="ECO:0000256" key="2">
    <source>
        <dbReference type="SAM" id="MobiDB-lite"/>
    </source>
</evidence>
<feature type="compositionally biased region" description="Acidic residues" evidence="2">
    <location>
        <begin position="897"/>
        <end position="907"/>
    </location>
</feature>
<feature type="region of interest" description="Disordered" evidence="2">
    <location>
        <begin position="855"/>
        <end position="992"/>
    </location>
</feature>
<feature type="compositionally biased region" description="Polar residues" evidence="2">
    <location>
        <begin position="1417"/>
        <end position="1446"/>
    </location>
</feature>
<feature type="compositionally biased region" description="Polar residues" evidence="2">
    <location>
        <begin position="782"/>
        <end position="819"/>
    </location>
</feature>
<dbReference type="Proteomes" id="UP001652621">
    <property type="component" value="Unplaced"/>
</dbReference>
<feature type="region of interest" description="Disordered" evidence="2">
    <location>
        <begin position="1663"/>
        <end position="1738"/>
    </location>
</feature>
<feature type="region of interest" description="Disordered" evidence="2">
    <location>
        <begin position="1277"/>
        <end position="1327"/>
    </location>
</feature>
<feature type="region of interest" description="Disordered" evidence="2">
    <location>
        <begin position="1035"/>
        <end position="1257"/>
    </location>
</feature>
<evidence type="ECO:0000313" key="6">
    <source>
        <dbReference type="RefSeq" id="XP_005179267.1"/>
    </source>
</evidence>
<feature type="compositionally biased region" description="Basic and acidic residues" evidence="2">
    <location>
        <begin position="1976"/>
        <end position="1991"/>
    </location>
</feature>
<feature type="compositionally biased region" description="Basic and acidic residues" evidence="2">
    <location>
        <begin position="1361"/>
        <end position="1384"/>
    </location>
</feature>
<feature type="compositionally biased region" description="Polar residues" evidence="2">
    <location>
        <begin position="212"/>
        <end position="221"/>
    </location>
</feature>
<organism evidence="4">
    <name type="scientific">Musca domestica</name>
    <name type="common">House fly</name>
    <dbReference type="NCBI Taxonomy" id="7370"/>
    <lineage>
        <taxon>Eukaryota</taxon>
        <taxon>Metazoa</taxon>
        <taxon>Ecdysozoa</taxon>
        <taxon>Arthropoda</taxon>
        <taxon>Hexapoda</taxon>
        <taxon>Insecta</taxon>
        <taxon>Pterygota</taxon>
        <taxon>Neoptera</taxon>
        <taxon>Endopterygota</taxon>
        <taxon>Diptera</taxon>
        <taxon>Brachycera</taxon>
        <taxon>Muscomorpha</taxon>
        <taxon>Muscoidea</taxon>
        <taxon>Muscidae</taxon>
        <taxon>Musca</taxon>
    </lineage>
</organism>
<keyword evidence="3" id="KW-0472">Membrane</keyword>
<feature type="compositionally biased region" description="Polar residues" evidence="2">
    <location>
        <begin position="2140"/>
        <end position="2168"/>
    </location>
</feature>
<feature type="compositionally biased region" description="Acidic residues" evidence="2">
    <location>
        <begin position="506"/>
        <end position="515"/>
    </location>
</feature>
<feature type="region of interest" description="Disordered" evidence="2">
    <location>
        <begin position="775"/>
        <end position="832"/>
    </location>
</feature>
<feature type="compositionally biased region" description="Acidic residues" evidence="2">
    <location>
        <begin position="1087"/>
        <end position="1100"/>
    </location>
</feature>
<feature type="compositionally biased region" description="Basic and acidic residues" evidence="2">
    <location>
        <begin position="225"/>
        <end position="238"/>
    </location>
</feature>
<feature type="compositionally biased region" description="Basic and acidic residues" evidence="2">
    <location>
        <begin position="720"/>
        <end position="740"/>
    </location>
</feature>
<feature type="region of interest" description="Disordered" evidence="2">
    <location>
        <begin position="1846"/>
        <end position="1881"/>
    </location>
</feature>
<feature type="compositionally biased region" description="Basic and acidic residues" evidence="2">
    <location>
        <begin position="1177"/>
        <end position="1190"/>
    </location>
</feature>
<feature type="region of interest" description="Disordered" evidence="2">
    <location>
        <begin position="1"/>
        <end position="26"/>
    </location>
</feature>
<evidence type="ECO:0000313" key="4">
    <source>
        <dbReference type="EnsemblMetazoa" id="MDOA007944-PB"/>
    </source>
</evidence>
<feature type="region of interest" description="Disordered" evidence="2">
    <location>
        <begin position="2547"/>
        <end position="2582"/>
    </location>
</feature>
<feature type="region of interest" description="Disordered" evidence="2">
    <location>
        <begin position="2234"/>
        <end position="2454"/>
    </location>
</feature>
<feature type="compositionally biased region" description="Basic and acidic residues" evidence="2">
    <location>
        <begin position="2282"/>
        <end position="2318"/>
    </location>
</feature>
<dbReference type="KEGG" id="mde:101889345"/>
<feature type="compositionally biased region" description="Basic and acidic residues" evidence="2">
    <location>
        <begin position="467"/>
        <end position="491"/>
    </location>
</feature>
<feature type="compositionally biased region" description="Polar residues" evidence="2">
    <location>
        <begin position="2551"/>
        <end position="2565"/>
    </location>
</feature>
<feature type="compositionally biased region" description="Basic and acidic residues" evidence="2">
    <location>
        <begin position="884"/>
        <end position="896"/>
    </location>
</feature>
<dbReference type="GeneID" id="101889345"/>
<feature type="compositionally biased region" description="Pro residues" evidence="2">
    <location>
        <begin position="1941"/>
        <end position="1953"/>
    </location>
</feature>
<feature type="compositionally biased region" description="Basic and acidic residues" evidence="2">
    <location>
        <begin position="1"/>
        <end position="19"/>
    </location>
</feature>
<feature type="compositionally biased region" description="Basic and acidic residues" evidence="2">
    <location>
        <begin position="2125"/>
        <end position="2139"/>
    </location>
</feature>
<feature type="compositionally biased region" description="Polar residues" evidence="2">
    <location>
        <begin position="2606"/>
        <end position="2615"/>
    </location>
</feature>
<proteinExistence type="predicted"/>
<evidence type="ECO:0000313" key="5">
    <source>
        <dbReference type="Proteomes" id="UP001652621"/>
    </source>
</evidence>
<evidence type="ECO:0000256" key="1">
    <source>
        <dbReference type="SAM" id="Coils"/>
    </source>
</evidence>
<feature type="compositionally biased region" description="Polar residues" evidence="2">
    <location>
        <begin position="1687"/>
        <end position="1718"/>
    </location>
</feature>
<keyword evidence="3" id="KW-0812">Transmembrane</keyword>
<feature type="compositionally biased region" description="Low complexity" evidence="2">
    <location>
        <begin position="492"/>
        <end position="502"/>
    </location>
</feature>
<feature type="compositionally biased region" description="Polar residues" evidence="2">
    <location>
        <begin position="282"/>
        <end position="294"/>
    </location>
</feature>
<dbReference type="eggNOG" id="ENOG502QQAT">
    <property type="taxonomic scope" value="Eukaryota"/>
</dbReference>
<accession>A0A1I8MSB7</accession>
<feature type="region of interest" description="Disordered" evidence="2">
    <location>
        <begin position="1906"/>
        <end position="2069"/>
    </location>
</feature>
<feature type="region of interest" description="Disordered" evidence="2">
    <location>
        <begin position="712"/>
        <end position="741"/>
    </location>
</feature>
<feature type="region of interest" description="Disordered" evidence="2">
    <location>
        <begin position="2201"/>
        <end position="2222"/>
    </location>
</feature>
<reference evidence="4" key="1">
    <citation type="submission" date="2020-05" db="UniProtKB">
        <authorList>
            <consortium name="EnsemblMetazoa"/>
        </authorList>
    </citation>
    <scope>IDENTIFICATION</scope>
    <source>
        <strain evidence="4">Aabys</strain>
    </source>
</reference>
<feature type="compositionally biased region" description="Basic and acidic residues" evidence="2">
    <location>
        <begin position="1307"/>
        <end position="1327"/>
    </location>
</feature>
<feature type="region of interest" description="Disordered" evidence="2">
    <location>
        <begin position="2606"/>
        <end position="2626"/>
    </location>
</feature>
<feature type="compositionally biased region" description="Acidic residues" evidence="2">
    <location>
        <begin position="2037"/>
        <end position="2050"/>
    </location>
</feature>
<feature type="region of interest" description="Disordered" evidence="2">
    <location>
        <begin position="1357"/>
        <end position="1389"/>
    </location>
</feature>
<feature type="region of interest" description="Disordered" evidence="2">
    <location>
        <begin position="463"/>
        <end position="527"/>
    </location>
</feature>
<dbReference type="EnsemblMetazoa" id="MDOA007944-RB">
    <property type="protein sequence ID" value="MDOA007944-PB"/>
    <property type="gene ID" value="MDOA007944"/>
</dbReference>
<dbReference type="OrthoDB" id="6782661at2759"/>
<dbReference type="VEuPathDB" id="VectorBase:MDOA007944"/>
<feature type="compositionally biased region" description="Basic and acidic residues" evidence="2">
    <location>
        <begin position="1471"/>
        <end position="1497"/>
    </location>
</feature>
<feature type="compositionally biased region" description="Basic and acidic residues" evidence="2">
    <location>
        <begin position="252"/>
        <end position="277"/>
    </location>
</feature>
<feature type="compositionally biased region" description="Basic and acidic residues" evidence="2">
    <location>
        <begin position="179"/>
        <end position="207"/>
    </location>
</feature>
<feature type="compositionally biased region" description="Polar residues" evidence="2">
    <location>
        <begin position="2024"/>
        <end position="2034"/>
    </location>
</feature>
<name>A0A1I8MSB7_MUSDO</name>
<feature type="compositionally biased region" description="Basic and acidic residues" evidence="2">
    <location>
        <begin position="2327"/>
        <end position="2389"/>
    </location>
</feature>
<feature type="compositionally biased region" description="Basic and acidic residues" evidence="2">
    <location>
        <begin position="1152"/>
        <end position="1170"/>
    </location>
</feature>
<feature type="compositionally biased region" description="Basic and acidic residues" evidence="2">
    <location>
        <begin position="1200"/>
        <end position="1216"/>
    </location>
</feature>
<feature type="region of interest" description="Disordered" evidence="2">
    <location>
        <begin position="153"/>
        <end position="336"/>
    </location>
</feature>
<feature type="compositionally biased region" description="Basic and acidic residues" evidence="2">
    <location>
        <begin position="2674"/>
        <end position="2683"/>
    </location>
</feature>
<dbReference type="VEuPathDB" id="VectorBase:MDOMA2_016395"/>
<feature type="compositionally biased region" description="Low complexity" evidence="2">
    <location>
        <begin position="1062"/>
        <end position="1075"/>
    </location>
</feature>
<feature type="transmembrane region" description="Helical" evidence="3">
    <location>
        <begin position="2755"/>
        <end position="2774"/>
    </location>
</feature>
<gene>
    <name evidence="4" type="primary">101889345</name>
    <name evidence="6" type="synonym">LOC101889345</name>
</gene>
<feature type="region of interest" description="Disordered" evidence="2">
    <location>
        <begin position="2655"/>
        <end position="2711"/>
    </location>
</feature>
<feature type="region of interest" description="Disordered" evidence="2">
    <location>
        <begin position="75"/>
        <end position="105"/>
    </location>
</feature>
<feature type="compositionally biased region" description="Polar residues" evidence="2">
    <location>
        <begin position="239"/>
        <end position="251"/>
    </location>
</feature>
<feature type="compositionally biased region" description="Basic residues" evidence="2">
    <location>
        <begin position="1722"/>
        <end position="1731"/>
    </location>
</feature>
<dbReference type="STRING" id="7370.A0A1I8MSB7"/>
<keyword evidence="5" id="KW-1185">Reference proteome</keyword>
<protein>
    <submittedName>
        <fullName evidence="6">Titin isoform X1</fullName>
    </submittedName>
</protein>
<feature type="coiled-coil region" evidence="1">
    <location>
        <begin position="2092"/>
        <end position="2119"/>
    </location>
</feature>